<accession>A0A5P8PQZ9</accession>
<gene>
    <name evidence="1" type="ORF">VBApiPXC38_27</name>
</gene>
<protein>
    <recommendedName>
        <fullName evidence="3">PD-(D/E)XK endonuclease-like domain-containing protein</fullName>
    </recommendedName>
</protein>
<proteinExistence type="predicted"/>
<evidence type="ECO:0008006" key="3">
    <source>
        <dbReference type="Google" id="ProtNLM"/>
    </source>
</evidence>
<dbReference type="Gene3D" id="3.90.320.10">
    <property type="match status" value="1"/>
</dbReference>
<name>A0A5P8PQZ9_9CAUD</name>
<evidence type="ECO:0000313" key="1">
    <source>
        <dbReference type="EMBL" id="QFR59714.1"/>
    </source>
</evidence>
<dbReference type="EMBL" id="MN508356">
    <property type="protein sequence ID" value="QFR59714.1"/>
    <property type="molecule type" value="Genomic_DNA"/>
</dbReference>
<organism evidence="1 2">
    <name type="scientific">Acinetobacter phage VB_ApiP_XC38</name>
    <dbReference type="NCBI Taxonomy" id="2655002"/>
    <lineage>
        <taxon>Viruses</taxon>
        <taxon>Duplodnaviria</taxon>
        <taxon>Heunggongvirae</taxon>
        <taxon>Uroviricota</taxon>
        <taxon>Caudoviricetes</taxon>
        <taxon>Schitoviridae</taxon>
        <taxon>Exceevirus</taxon>
        <taxon>Exceevirus Xc38</taxon>
    </lineage>
</organism>
<dbReference type="InterPro" id="IPR011604">
    <property type="entry name" value="PDDEXK-like_dom_sf"/>
</dbReference>
<dbReference type="Proteomes" id="UP000326537">
    <property type="component" value="Segment"/>
</dbReference>
<keyword evidence="2" id="KW-1185">Reference proteome</keyword>
<sequence length="326" mass="37035">MANYSNRTELPLPVAVWLAHDTYDRTEAGLSATSLMKSVRQVILSKRVPPGLGEVDVSGMIKSRIGTAIHDAIERAWLSDKLPEILASLGVSDKVVKRFMVNPESVPSGKPTIPVYLELRKKREVLGVTISGKFDFIADGRVFDFKTTGTFSYTSGNKDQDYILQGSIYRWLNPDIITDERMSIIFIFTDWNKNRYLSDRDNYPPAQIIAREFELLPVEEVERFVTNKVRKLIECQNLDEKDLPHCTDDELWRKPDTWKYYKDPKATGRSTKNFDNPRDAQIKFINDGSVGRIDVVKGQVTACAYCSAFSVCTQKDAYLESGELKI</sequence>
<evidence type="ECO:0000313" key="2">
    <source>
        <dbReference type="Proteomes" id="UP000326537"/>
    </source>
</evidence>
<reference evidence="1 2" key="1">
    <citation type="submission" date="2019-09" db="EMBL/GenBank/DDBJ databases">
        <title>The characteristics and genome analysis of VB_ApiP_XC38, a novel N4-like phage Infecting Acinetobacter pittii.</title>
        <authorList>
            <person name="Cheng M."/>
        </authorList>
    </citation>
    <scope>NUCLEOTIDE SEQUENCE [LARGE SCALE GENOMIC DNA]</scope>
</reference>